<dbReference type="InterPro" id="IPR010131">
    <property type="entry name" value="MdtP/NodT-like"/>
</dbReference>
<name>A0A935UFY5_9PROT</name>
<evidence type="ECO:0000256" key="1">
    <source>
        <dbReference type="ARBA" id="ARBA00007613"/>
    </source>
</evidence>
<feature type="region of interest" description="Disordered" evidence="2">
    <location>
        <begin position="142"/>
        <end position="246"/>
    </location>
</feature>
<sequence length="246" mass="26052">MGDPFATGALTPPPPALIIDGAALPCQPLAADVPYGVLEVVDLALCRNPTTREVWSAARLQAAQVGLAQADFLPTLDGRLAGSRVRVDARSANQSNAALTLSWLLFDFGARSANLEVARQLMSAAVSTLDATVQNVLPRGAASLLQRPGGPSGGDSRPRIRKGPAGKVSRRPRSATRSAPAPRPTGCRHRPPGHRRRSPASGRRACNATRSAGWPTSWASTPTSRCHSTTSRRPARTRVSKETSRY</sequence>
<dbReference type="GO" id="GO:0015562">
    <property type="term" value="F:efflux transmembrane transporter activity"/>
    <property type="evidence" value="ECO:0007669"/>
    <property type="project" value="InterPro"/>
</dbReference>
<gene>
    <name evidence="3" type="ORF">IPJ27_10235</name>
</gene>
<feature type="compositionally biased region" description="Basic residues" evidence="2">
    <location>
        <begin position="186"/>
        <end position="198"/>
    </location>
</feature>
<comment type="caution">
    <text evidence="3">The sequence shown here is derived from an EMBL/GenBank/DDBJ whole genome shotgun (WGS) entry which is preliminary data.</text>
</comment>
<comment type="similarity">
    <text evidence="1">Belongs to the outer membrane factor (OMF) (TC 1.B.17) family.</text>
</comment>
<dbReference type="Pfam" id="PF02321">
    <property type="entry name" value="OEP"/>
    <property type="match status" value="1"/>
</dbReference>
<feature type="compositionally biased region" description="Basic residues" evidence="2">
    <location>
        <begin position="159"/>
        <end position="174"/>
    </location>
</feature>
<dbReference type="InterPro" id="IPR003423">
    <property type="entry name" value="OMP_efflux"/>
</dbReference>
<evidence type="ECO:0000256" key="2">
    <source>
        <dbReference type="SAM" id="MobiDB-lite"/>
    </source>
</evidence>
<feature type="compositionally biased region" description="Polar residues" evidence="2">
    <location>
        <begin position="217"/>
        <end position="232"/>
    </location>
</feature>
<accession>A0A935UFY5</accession>
<dbReference type="PANTHER" id="PTHR30203">
    <property type="entry name" value="OUTER MEMBRANE CATION EFFLUX PROTEIN"/>
    <property type="match status" value="1"/>
</dbReference>
<evidence type="ECO:0000313" key="4">
    <source>
        <dbReference type="Proteomes" id="UP000697998"/>
    </source>
</evidence>
<proteinExistence type="inferred from homology"/>
<dbReference type="AlphaFoldDB" id="A0A935UFY5"/>
<dbReference type="EMBL" id="JADJMH010000007">
    <property type="protein sequence ID" value="MBK7675097.1"/>
    <property type="molecule type" value="Genomic_DNA"/>
</dbReference>
<evidence type="ECO:0000313" key="3">
    <source>
        <dbReference type="EMBL" id="MBK7675097.1"/>
    </source>
</evidence>
<reference evidence="3 4" key="1">
    <citation type="submission" date="2020-10" db="EMBL/GenBank/DDBJ databases">
        <title>Connecting structure to function with the recovery of over 1000 high-quality activated sludge metagenome-assembled genomes encoding full-length rRNA genes using long-read sequencing.</title>
        <authorList>
            <person name="Singleton C.M."/>
            <person name="Petriglieri F."/>
            <person name="Kristensen J.M."/>
            <person name="Kirkegaard R.H."/>
            <person name="Michaelsen T.Y."/>
            <person name="Andersen M.H."/>
            <person name="Karst S.M."/>
            <person name="Dueholm M.S."/>
            <person name="Nielsen P.H."/>
            <person name="Albertsen M."/>
        </authorList>
    </citation>
    <scope>NUCLEOTIDE SEQUENCE [LARGE SCALE GENOMIC DNA]</scope>
    <source>
        <strain evidence="3">EsbW_18-Q3-R4-48_BATAC.285</strain>
    </source>
</reference>
<dbReference type="Gene3D" id="1.20.1600.10">
    <property type="entry name" value="Outer membrane efflux proteins (OEP)"/>
    <property type="match status" value="1"/>
</dbReference>
<dbReference type="Proteomes" id="UP000697998">
    <property type="component" value="Unassembled WGS sequence"/>
</dbReference>
<dbReference type="SUPFAM" id="SSF56954">
    <property type="entry name" value="Outer membrane efflux proteins (OEP)"/>
    <property type="match status" value="1"/>
</dbReference>
<protein>
    <submittedName>
        <fullName evidence="3">TolC family protein</fullName>
    </submittedName>
</protein>
<dbReference type="PANTHER" id="PTHR30203:SF29">
    <property type="entry name" value="PROTEIN CYAE"/>
    <property type="match status" value="1"/>
</dbReference>
<organism evidence="3 4">
    <name type="scientific">Candidatus Accumulibacter proximus</name>
    <dbReference type="NCBI Taxonomy" id="2954385"/>
    <lineage>
        <taxon>Bacteria</taxon>
        <taxon>Pseudomonadati</taxon>
        <taxon>Pseudomonadota</taxon>
        <taxon>Betaproteobacteria</taxon>
        <taxon>Candidatus Accumulibacter</taxon>
    </lineage>
</organism>